<comment type="subcellular location">
    <subcellularLocation>
        <location evidence="1 9">Cell inner membrane</location>
        <topology evidence="1 9">Multi-pass membrane protein</topology>
    </subcellularLocation>
</comment>
<dbReference type="InterPro" id="IPR055348">
    <property type="entry name" value="DctQ"/>
</dbReference>
<dbReference type="GO" id="GO:0015740">
    <property type="term" value="P:C4-dicarboxylate transport"/>
    <property type="evidence" value="ECO:0007669"/>
    <property type="project" value="TreeGrafter"/>
</dbReference>
<keyword evidence="12" id="KW-1185">Reference proteome</keyword>
<keyword evidence="7 9" id="KW-0472">Membrane</keyword>
<dbReference type="PANTHER" id="PTHR35011:SF10">
    <property type="entry name" value="TRAP TRANSPORTER SMALL PERMEASE PROTEIN"/>
    <property type="match status" value="1"/>
</dbReference>
<evidence type="ECO:0000256" key="2">
    <source>
        <dbReference type="ARBA" id="ARBA00022448"/>
    </source>
</evidence>
<protein>
    <recommendedName>
        <fullName evidence="9">TRAP transporter small permease protein</fullName>
    </recommendedName>
</protein>
<evidence type="ECO:0000256" key="8">
    <source>
        <dbReference type="ARBA" id="ARBA00038436"/>
    </source>
</evidence>
<evidence type="ECO:0000313" key="11">
    <source>
        <dbReference type="EMBL" id="CPR22557.1"/>
    </source>
</evidence>
<evidence type="ECO:0000256" key="7">
    <source>
        <dbReference type="ARBA" id="ARBA00023136"/>
    </source>
</evidence>
<dbReference type="Pfam" id="PF04290">
    <property type="entry name" value="DctQ"/>
    <property type="match status" value="1"/>
</dbReference>
<dbReference type="KEGG" id="fiy:BN1229_v1_3990"/>
<accession>A0A0D6JLK3</accession>
<dbReference type="OrthoDB" id="7159137at2"/>
<name>A0A0D6JLK3_9HYPH</name>
<dbReference type="RefSeq" id="WP_046479575.1">
    <property type="nucleotide sequence ID" value="NZ_LN829118.1"/>
</dbReference>
<feature type="transmembrane region" description="Helical" evidence="9">
    <location>
        <begin position="100"/>
        <end position="119"/>
    </location>
</feature>
<dbReference type="KEGG" id="fil:BN1229_v1_4003"/>
<evidence type="ECO:0000256" key="4">
    <source>
        <dbReference type="ARBA" id="ARBA00022519"/>
    </source>
</evidence>
<evidence type="ECO:0000259" key="10">
    <source>
        <dbReference type="Pfam" id="PF04290"/>
    </source>
</evidence>
<keyword evidence="6 9" id="KW-1133">Transmembrane helix</keyword>
<dbReference type="Proteomes" id="UP000033187">
    <property type="component" value="Chromosome 1"/>
</dbReference>
<feature type="transmembrane region" description="Helical" evidence="9">
    <location>
        <begin position="62"/>
        <end position="80"/>
    </location>
</feature>
<keyword evidence="4 9" id="KW-0997">Cell inner membrane</keyword>
<organism evidence="11 12">
    <name type="scientific">Candidatus Filomicrobium marinum</name>
    <dbReference type="NCBI Taxonomy" id="1608628"/>
    <lineage>
        <taxon>Bacteria</taxon>
        <taxon>Pseudomonadati</taxon>
        <taxon>Pseudomonadota</taxon>
        <taxon>Alphaproteobacteria</taxon>
        <taxon>Hyphomicrobiales</taxon>
        <taxon>Hyphomicrobiaceae</taxon>
        <taxon>Filomicrobium</taxon>
    </lineage>
</organism>
<comment type="similarity">
    <text evidence="8 9">Belongs to the TRAP transporter small permease family.</text>
</comment>
<dbReference type="PANTHER" id="PTHR35011">
    <property type="entry name" value="2,3-DIKETO-L-GULONATE TRAP TRANSPORTER SMALL PERMEASE PROTEIN YIAM"/>
    <property type="match status" value="1"/>
</dbReference>
<evidence type="ECO:0000256" key="1">
    <source>
        <dbReference type="ARBA" id="ARBA00004429"/>
    </source>
</evidence>
<evidence type="ECO:0000313" key="12">
    <source>
        <dbReference type="Proteomes" id="UP000033187"/>
    </source>
</evidence>
<proteinExistence type="inferred from homology"/>
<dbReference type="AlphaFoldDB" id="A0A0D6JLK3"/>
<comment type="subunit">
    <text evidence="9">The complex comprises the extracytoplasmic solute receptor protein and the two transmembrane proteins.</text>
</comment>
<dbReference type="InterPro" id="IPR007387">
    <property type="entry name" value="TRAP_DctQ"/>
</dbReference>
<feature type="transmembrane region" description="Helical" evidence="9">
    <location>
        <begin position="139"/>
        <end position="162"/>
    </location>
</feature>
<keyword evidence="2 9" id="KW-0813">Transport</keyword>
<dbReference type="GO" id="GO:0022857">
    <property type="term" value="F:transmembrane transporter activity"/>
    <property type="evidence" value="ECO:0007669"/>
    <property type="project" value="UniProtKB-UniRule"/>
</dbReference>
<sequence>MGLSAIGPTEDELNLFTRVVDGISRLMGALSMLLLAAAVIVVCQLITLRYLFNESTVWQTEFVIYSLMASTFLGAPYVLLERGHVGVDLLPSMLGGRARFVLELTGGIISLIFCALLAYSGWTYFHEAWAHGWRTDTVWALPLWIPLAPLPLGIGLLCLQYISELIKLFHGRSLTSSELETSTREAS</sequence>
<evidence type="ECO:0000256" key="6">
    <source>
        <dbReference type="ARBA" id="ARBA00022989"/>
    </source>
</evidence>
<evidence type="ECO:0000256" key="3">
    <source>
        <dbReference type="ARBA" id="ARBA00022475"/>
    </source>
</evidence>
<dbReference type="EMBL" id="LN829119">
    <property type="protein sequence ID" value="CPR22557.1"/>
    <property type="molecule type" value="Genomic_DNA"/>
</dbReference>
<dbReference type="GO" id="GO:0005886">
    <property type="term" value="C:plasma membrane"/>
    <property type="evidence" value="ECO:0007669"/>
    <property type="project" value="UniProtKB-SubCell"/>
</dbReference>
<feature type="domain" description="Tripartite ATP-independent periplasmic transporters DctQ component" evidence="10">
    <location>
        <begin position="39"/>
        <end position="169"/>
    </location>
</feature>
<keyword evidence="5 9" id="KW-0812">Transmembrane</keyword>
<evidence type="ECO:0000256" key="9">
    <source>
        <dbReference type="RuleBase" id="RU369079"/>
    </source>
</evidence>
<reference evidence="12" key="1">
    <citation type="submission" date="2015-02" db="EMBL/GenBank/DDBJ databases">
        <authorList>
            <person name="Chooi Y.-H."/>
        </authorList>
    </citation>
    <scope>NUCLEOTIDE SEQUENCE [LARGE SCALE GENOMIC DNA]</scope>
    <source>
        <strain evidence="12">strain Y</strain>
    </source>
</reference>
<gene>
    <name evidence="11" type="ORF">YBN1229_v1_3990</name>
</gene>
<feature type="transmembrane region" description="Helical" evidence="9">
    <location>
        <begin position="26"/>
        <end position="50"/>
    </location>
</feature>
<evidence type="ECO:0000256" key="5">
    <source>
        <dbReference type="ARBA" id="ARBA00022692"/>
    </source>
</evidence>
<comment type="function">
    <text evidence="9">Part of the tripartite ATP-independent periplasmic (TRAP) transport system.</text>
</comment>
<keyword evidence="3" id="KW-1003">Cell membrane</keyword>